<sequence length="288" mass="33100">MKIVAVPLACNANPAKLPYLTYLAYKSTKTASSAPGQAPARPAFSQRMILKASNFWNSLGRTDKRSLFDWRRRTYVLGEKIMDRIAYEEWALKGIDQVLGPSMHNLVRYTQTHRRGQDTENAKKDDRTVERVSLLYPPSLVSPPTVIESLRRMTTHRQPYHYRYLWYNVAGIVITSPLFILPAVPNIITYYLLWRAWSHWRAYMASKSVLSLIQKNLIELQPEERLDNILASSPDEKVESLPEDWTMTVHPSHASKIQHAFELPEQASVDLRRACSQAMADIRKKSSS</sequence>
<dbReference type="GO" id="GO:0006813">
    <property type="term" value="P:potassium ion transport"/>
    <property type="evidence" value="ECO:0007669"/>
    <property type="project" value="TreeGrafter"/>
</dbReference>
<dbReference type="InterPro" id="IPR018786">
    <property type="entry name" value="Mit_KHE1"/>
</dbReference>
<keyword evidence="1" id="KW-1133">Transmembrane helix</keyword>
<organism evidence="2 3">
    <name type="scientific">Malassezia pachydermatis</name>
    <dbReference type="NCBI Taxonomy" id="77020"/>
    <lineage>
        <taxon>Eukaryota</taxon>
        <taxon>Fungi</taxon>
        <taxon>Dikarya</taxon>
        <taxon>Basidiomycota</taxon>
        <taxon>Ustilaginomycotina</taxon>
        <taxon>Malasseziomycetes</taxon>
        <taxon>Malasseziales</taxon>
        <taxon>Malasseziaceae</taxon>
        <taxon>Malassezia</taxon>
    </lineage>
</organism>
<dbReference type="PANTHER" id="PTHR28062">
    <property type="entry name" value="K+-H+ EXCHANGE-LIKE PROTEIN"/>
    <property type="match status" value="1"/>
</dbReference>
<dbReference type="GO" id="GO:1902600">
    <property type="term" value="P:proton transmembrane transport"/>
    <property type="evidence" value="ECO:0007669"/>
    <property type="project" value="TreeGrafter"/>
</dbReference>
<proteinExistence type="predicted"/>
<evidence type="ECO:0000313" key="2">
    <source>
        <dbReference type="EMBL" id="KOS15719.1"/>
    </source>
</evidence>
<dbReference type="RefSeq" id="XP_017993351.1">
    <property type="nucleotide sequence ID" value="XM_018136677.1"/>
</dbReference>
<evidence type="ECO:0000256" key="1">
    <source>
        <dbReference type="SAM" id="Phobius"/>
    </source>
</evidence>
<gene>
    <name evidence="2" type="ORF">Malapachy_2185</name>
</gene>
<evidence type="ECO:0000313" key="3">
    <source>
        <dbReference type="Proteomes" id="UP000037751"/>
    </source>
</evidence>
<evidence type="ECO:0008006" key="4">
    <source>
        <dbReference type="Google" id="ProtNLM"/>
    </source>
</evidence>
<dbReference type="AlphaFoldDB" id="A0A0M9VQN7"/>
<dbReference type="GO" id="GO:0005743">
    <property type="term" value="C:mitochondrial inner membrane"/>
    <property type="evidence" value="ECO:0007669"/>
    <property type="project" value="TreeGrafter"/>
</dbReference>
<name>A0A0M9VQN7_9BASI</name>
<dbReference type="Pfam" id="PF10173">
    <property type="entry name" value="Mit_KHE1"/>
    <property type="match status" value="1"/>
</dbReference>
<comment type="caution">
    <text evidence="2">The sequence shown here is derived from an EMBL/GenBank/DDBJ whole genome shotgun (WGS) entry which is preliminary data.</text>
</comment>
<keyword evidence="3" id="KW-1185">Reference proteome</keyword>
<reference evidence="2 3" key="1">
    <citation type="submission" date="2015-07" db="EMBL/GenBank/DDBJ databases">
        <title>Draft Genome Sequence of Malassezia furfur CBS1878 and Malassezia pachydermatis CBS1879.</title>
        <authorList>
            <person name="Triana S."/>
            <person name="Ohm R."/>
            <person name="Gonzalez A."/>
            <person name="DeCock H."/>
            <person name="Restrepo S."/>
            <person name="Celis A."/>
        </authorList>
    </citation>
    <scope>NUCLEOTIDE SEQUENCE [LARGE SCALE GENOMIC DNA]</scope>
    <source>
        <strain evidence="2 3">CBS 1879</strain>
    </source>
</reference>
<feature type="transmembrane region" description="Helical" evidence="1">
    <location>
        <begin position="164"/>
        <end position="194"/>
    </location>
</feature>
<keyword evidence="1" id="KW-0472">Membrane</keyword>
<keyword evidence="1" id="KW-0812">Transmembrane</keyword>
<protein>
    <recommendedName>
        <fullName evidence="4">Mitochondrial K+-H+ exchange-related-domain-containing protein</fullName>
    </recommendedName>
</protein>
<dbReference type="PANTHER" id="PTHR28062:SF1">
    <property type="entry name" value="TRANSMEMBRANE PROTEIN"/>
    <property type="match status" value="1"/>
</dbReference>
<dbReference type="Proteomes" id="UP000037751">
    <property type="component" value="Unassembled WGS sequence"/>
</dbReference>
<dbReference type="VEuPathDB" id="FungiDB:Malapachy_2185"/>
<accession>A0A0M9VQN7</accession>
<dbReference type="GeneID" id="28728552"/>
<dbReference type="OrthoDB" id="5562676at2759"/>
<dbReference type="EMBL" id="LGAV01000002">
    <property type="protein sequence ID" value="KOS15719.1"/>
    <property type="molecule type" value="Genomic_DNA"/>
</dbReference>